<comment type="caution">
    <text evidence="17">The sequence shown here is derived from an EMBL/GenBank/DDBJ whole genome shotgun (WGS) entry which is preliminary data.</text>
</comment>
<keyword evidence="18" id="KW-1185">Reference proteome</keyword>
<feature type="domain" description="Penicillin-binding protein dimerisation" evidence="16">
    <location>
        <begin position="62"/>
        <end position="230"/>
    </location>
</feature>
<keyword evidence="9" id="KW-0133">Cell shape</keyword>
<evidence type="ECO:0000256" key="2">
    <source>
        <dbReference type="ARBA" id="ARBA00004236"/>
    </source>
</evidence>
<keyword evidence="7 14" id="KW-0812">Transmembrane</keyword>
<dbReference type="Pfam" id="PF03717">
    <property type="entry name" value="PBP_dimer"/>
    <property type="match status" value="1"/>
</dbReference>
<comment type="subcellular location">
    <subcellularLocation>
        <location evidence="2">Cell membrane</location>
    </subcellularLocation>
    <subcellularLocation>
        <location evidence="1">Membrane</location>
        <topology evidence="1">Single-pass membrane protein</topology>
    </subcellularLocation>
</comment>
<dbReference type="InterPro" id="IPR017790">
    <property type="entry name" value="Penicillin-binding_protein_2"/>
</dbReference>
<keyword evidence="3" id="KW-1003">Cell membrane</keyword>
<keyword evidence="8" id="KW-0378">Hydrolase</keyword>
<dbReference type="GO" id="GO:0071555">
    <property type="term" value="P:cell wall organization"/>
    <property type="evidence" value="ECO:0007669"/>
    <property type="project" value="UniProtKB-KW"/>
</dbReference>
<gene>
    <name evidence="17" type="ORF">dsat_0218</name>
</gene>
<evidence type="ECO:0000256" key="5">
    <source>
        <dbReference type="ARBA" id="ARBA00022645"/>
    </source>
</evidence>
<dbReference type="GO" id="GO:0005886">
    <property type="term" value="C:plasma membrane"/>
    <property type="evidence" value="ECO:0007669"/>
    <property type="project" value="UniProtKB-SubCell"/>
</dbReference>
<evidence type="ECO:0000256" key="6">
    <source>
        <dbReference type="ARBA" id="ARBA00022670"/>
    </source>
</evidence>
<dbReference type="SUPFAM" id="SSF56519">
    <property type="entry name" value="Penicillin binding protein dimerisation domain"/>
    <property type="match status" value="1"/>
</dbReference>
<dbReference type="Gene3D" id="3.90.1310.10">
    <property type="entry name" value="Penicillin-binding protein 2a (Domain 2)"/>
    <property type="match status" value="1"/>
</dbReference>
<dbReference type="InterPro" id="IPR036138">
    <property type="entry name" value="PBP_dimer_sf"/>
</dbReference>
<evidence type="ECO:0000256" key="11">
    <source>
        <dbReference type="ARBA" id="ARBA00022989"/>
    </source>
</evidence>
<keyword evidence="4" id="KW-0997">Cell inner membrane</keyword>
<keyword evidence="11 14" id="KW-1133">Transmembrane helix</keyword>
<evidence type="ECO:0000256" key="14">
    <source>
        <dbReference type="SAM" id="Phobius"/>
    </source>
</evidence>
<dbReference type="eggNOG" id="COG0768">
    <property type="taxonomic scope" value="Bacteria"/>
</dbReference>
<evidence type="ECO:0000256" key="3">
    <source>
        <dbReference type="ARBA" id="ARBA00022475"/>
    </source>
</evidence>
<dbReference type="GO" id="GO:0008658">
    <property type="term" value="F:penicillin binding"/>
    <property type="evidence" value="ECO:0007669"/>
    <property type="project" value="InterPro"/>
</dbReference>
<dbReference type="Proteomes" id="UP000014975">
    <property type="component" value="Unassembled WGS sequence"/>
</dbReference>
<sequence length="631" mass="70346">MRSALQQHDGASAPRSGLVLLQVLVVGLFCLFAIRLWYLQIHKGEFYSEKARDNRLRHESMYAPRGLIRDRLDRLLSWNEPAYALAVVREDVRDMDATLAKVAQWTGIPREEIDRIYEKGRRRTKSFEPLILATDMAPELLARAEANVFRWPGLEIVVKPKRFYPQNDLLAHVLGYVAEANEEELERDKGLSLGDSVGKRGIELVREQWLRGAKGLRQIEVDAAGRQLSSLVVRDPRSGNDMRLSVDLDIQVLASRLLDEHEHTGTVVVMEPFTGQVLALASRPSFNPNVFVGGLSSADWAKLRDDPRHPMQNRATQSVYPPGSTFKTLVAAAALHEGLIDPRKTVFCSGSTSLGSHVFRCWKKEGHGHVDFKRGLVESCDVYFYDLGQRLGVDRIEAFARKAGFGAASGIELPHEKSGLVPSRQWKLRRFGERWQGGENLNLAIGQGYTQVSPIQLARFYSALVNGGHVVRPTLLMDAQPGEVERLPLSDRHIEMLLETMRDTVDVQHGTARRLRTPGAAMGGKTGTAQVVRLREELRGVKASEIEYRFRDHAWIATWGVKDGRAVVIVVMVEHGGSGSGTAGPIAKALYDYLFIEAREKLDAWPYVIPEGSTSPIAKVAAPPNPWEGKP</sequence>
<dbReference type="Gene3D" id="3.40.710.10">
    <property type="entry name" value="DD-peptidase/beta-lactamase superfamily"/>
    <property type="match status" value="1"/>
</dbReference>
<evidence type="ECO:0000256" key="9">
    <source>
        <dbReference type="ARBA" id="ARBA00022960"/>
    </source>
</evidence>
<dbReference type="PANTHER" id="PTHR30627:SF2">
    <property type="entry name" value="PEPTIDOGLYCAN D,D-TRANSPEPTIDASE MRDA"/>
    <property type="match status" value="1"/>
</dbReference>
<evidence type="ECO:0000313" key="18">
    <source>
        <dbReference type="Proteomes" id="UP000014975"/>
    </source>
</evidence>
<evidence type="ECO:0000256" key="7">
    <source>
        <dbReference type="ARBA" id="ARBA00022692"/>
    </source>
</evidence>
<dbReference type="NCBIfam" id="TIGR03423">
    <property type="entry name" value="pbp2_mrdA"/>
    <property type="match status" value="1"/>
</dbReference>
<evidence type="ECO:0000259" key="15">
    <source>
        <dbReference type="Pfam" id="PF00905"/>
    </source>
</evidence>
<dbReference type="GO" id="GO:0009002">
    <property type="term" value="F:serine-type D-Ala-D-Ala carboxypeptidase activity"/>
    <property type="evidence" value="ECO:0007669"/>
    <property type="project" value="InterPro"/>
</dbReference>
<evidence type="ECO:0000256" key="8">
    <source>
        <dbReference type="ARBA" id="ARBA00022801"/>
    </source>
</evidence>
<dbReference type="Pfam" id="PF00905">
    <property type="entry name" value="Transpeptidase"/>
    <property type="match status" value="1"/>
</dbReference>
<keyword evidence="6" id="KW-0645">Protease</keyword>
<evidence type="ECO:0000259" key="16">
    <source>
        <dbReference type="Pfam" id="PF03717"/>
    </source>
</evidence>
<keyword evidence="12 14" id="KW-0472">Membrane</keyword>
<dbReference type="GO" id="GO:0006508">
    <property type="term" value="P:proteolysis"/>
    <property type="evidence" value="ECO:0007669"/>
    <property type="project" value="UniProtKB-KW"/>
</dbReference>
<dbReference type="InterPro" id="IPR001460">
    <property type="entry name" value="PCN-bd_Tpept"/>
</dbReference>
<dbReference type="InterPro" id="IPR012338">
    <property type="entry name" value="Beta-lactam/transpept-like"/>
</dbReference>
<dbReference type="PANTHER" id="PTHR30627">
    <property type="entry name" value="PEPTIDOGLYCAN D,D-TRANSPEPTIDASE"/>
    <property type="match status" value="1"/>
</dbReference>
<evidence type="ECO:0000256" key="12">
    <source>
        <dbReference type="ARBA" id="ARBA00023136"/>
    </source>
</evidence>
<evidence type="ECO:0000313" key="17">
    <source>
        <dbReference type="EMBL" id="EPR32777.1"/>
    </source>
</evidence>
<reference evidence="17 18" key="1">
    <citation type="journal article" date="2013" name="Genome Announc.">
        <title>Draft genome sequences for three mercury-methylating, sulfate-reducing bacteria.</title>
        <authorList>
            <person name="Brown S.D."/>
            <person name="Hurt R.A.Jr."/>
            <person name="Gilmour C.C."/>
            <person name="Elias D.A."/>
        </authorList>
    </citation>
    <scope>NUCLEOTIDE SEQUENCE [LARGE SCALE GENOMIC DNA]</scope>
    <source>
        <strain evidence="17 18">DSM 16529</strain>
    </source>
</reference>
<keyword evidence="13" id="KW-0961">Cell wall biogenesis/degradation</keyword>
<keyword evidence="5" id="KW-0121">Carboxypeptidase</keyword>
<keyword evidence="10" id="KW-0573">Peptidoglycan synthesis</keyword>
<accession>S7T6S8</accession>
<proteinExistence type="predicted"/>
<dbReference type="STRING" id="1121439.dsat_0218"/>
<dbReference type="SUPFAM" id="SSF56601">
    <property type="entry name" value="beta-lactamase/transpeptidase-like"/>
    <property type="match status" value="1"/>
</dbReference>
<protein>
    <submittedName>
        <fullName evidence="17">Penicillin-binding protein 2</fullName>
    </submittedName>
</protein>
<organism evidence="17 18">
    <name type="scientific">Alkalidesulfovibrio alkalitolerans DSM 16529</name>
    <dbReference type="NCBI Taxonomy" id="1121439"/>
    <lineage>
        <taxon>Bacteria</taxon>
        <taxon>Pseudomonadati</taxon>
        <taxon>Thermodesulfobacteriota</taxon>
        <taxon>Desulfovibrionia</taxon>
        <taxon>Desulfovibrionales</taxon>
        <taxon>Desulfovibrionaceae</taxon>
        <taxon>Alkalidesulfovibrio</taxon>
    </lineage>
</organism>
<evidence type="ECO:0000256" key="10">
    <source>
        <dbReference type="ARBA" id="ARBA00022984"/>
    </source>
</evidence>
<dbReference type="Gene3D" id="3.30.1390.30">
    <property type="entry name" value="Penicillin-binding protein 2a, domain 3"/>
    <property type="match status" value="1"/>
</dbReference>
<dbReference type="EMBL" id="ATHI01000026">
    <property type="protein sequence ID" value="EPR32777.1"/>
    <property type="molecule type" value="Genomic_DNA"/>
</dbReference>
<feature type="domain" description="Penicillin-binding protein transpeptidase" evidence="15">
    <location>
        <begin position="265"/>
        <end position="591"/>
    </location>
</feature>
<dbReference type="InterPro" id="IPR005311">
    <property type="entry name" value="PBP_dimer"/>
</dbReference>
<dbReference type="GO" id="GO:0008360">
    <property type="term" value="P:regulation of cell shape"/>
    <property type="evidence" value="ECO:0007669"/>
    <property type="project" value="UniProtKB-KW"/>
</dbReference>
<dbReference type="GO" id="GO:0009252">
    <property type="term" value="P:peptidoglycan biosynthetic process"/>
    <property type="evidence" value="ECO:0007669"/>
    <property type="project" value="UniProtKB-KW"/>
</dbReference>
<dbReference type="OrthoDB" id="9766847at2"/>
<evidence type="ECO:0000256" key="4">
    <source>
        <dbReference type="ARBA" id="ARBA00022519"/>
    </source>
</evidence>
<dbReference type="GO" id="GO:0071972">
    <property type="term" value="F:peptidoglycan L,D-transpeptidase activity"/>
    <property type="evidence" value="ECO:0007669"/>
    <property type="project" value="TreeGrafter"/>
</dbReference>
<dbReference type="RefSeq" id="WP_020886912.1">
    <property type="nucleotide sequence ID" value="NZ_ATHI01000026.1"/>
</dbReference>
<evidence type="ECO:0000256" key="13">
    <source>
        <dbReference type="ARBA" id="ARBA00023316"/>
    </source>
</evidence>
<dbReference type="AlphaFoldDB" id="S7T6S8"/>
<name>S7T6S8_9BACT</name>
<dbReference type="PATRIC" id="fig|1121439.3.peg.1565"/>
<evidence type="ECO:0000256" key="1">
    <source>
        <dbReference type="ARBA" id="ARBA00004167"/>
    </source>
</evidence>
<dbReference type="FunFam" id="3.40.710.10:FF:000024">
    <property type="entry name" value="Penicillin-binding protein 2"/>
    <property type="match status" value="1"/>
</dbReference>
<feature type="transmembrane region" description="Helical" evidence="14">
    <location>
        <begin position="20"/>
        <end position="38"/>
    </location>
</feature>
<dbReference type="InterPro" id="IPR050515">
    <property type="entry name" value="Beta-lactam/transpept"/>
</dbReference>